<organism evidence="1 2">
    <name type="scientific">Eretmocerus hayati</name>
    <dbReference type="NCBI Taxonomy" id="131215"/>
    <lineage>
        <taxon>Eukaryota</taxon>
        <taxon>Metazoa</taxon>
        <taxon>Ecdysozoa</taxon>
        <taxon>Arthropoda</taxon>
        <taxon>Hexapoda</taxon>
        <taxon>Insecta</taxon>
        <taxon>Pterygota</taxon>
        <taxon>Neoptera</taxon>
        <taxon>Endopterygota</taxon>
        <taxon>Hymenoptera</taxon>
        <taxon>Apocrita</taxon>
        <taxon>Proctotrupomorpha</taxon>
        <taxon>Chalcidoidea</taxon>
        <taxon>Aphelinidae</taxon>
        <taxon>Aphelininae</taxon>
        <taxon>Eretmocerus</taxon>
    </lineage>
</organism>
<dbReference type="EMBL" id="CM056743">
    <property type="protein sequence ID" value="KAJ8672333.1"/>
    <property type="molecule type" value="Genomic_DNA"/>
</dbReference>
<dbReference type="Proteomes" id="UP001239111">
    <property type="component" value="Chromosome 3"/>
</dbReference>
<proteinExistence type="predicted"/>
<comment type="caution">
    <text evidence="1">The sequence shown here is derived from an EMBL/GenBank/DDBJ whole genome shotgun (WGS) entry which is preliminary data.</text>
</comment>
<name>A0ACC2NNE2_9HYME</name>
<accession>A0ACC2NNE2</accession>
<sequence>MLSLMKHEGEFGIPAEWYFHATAHGKGSCDGIGAIVKREATRASLQASPNDAILEAYSLFSWAKERSFEMEFSSYSQQDHDKTREFLERGFKNVPPVTTIQKRHSFLPQPDATLHVFR</sequence>
<reference evidence="1" key="1">
    <citation type="submission" date="2023-04" db="EMBL/GenBank/DDBJ databases">
        <title>A chromosome-level genome assembly of the parasitoid wasp Eretmocerus hayati.</title>
        <authorList>
            <person name="Zhong Y."/>
            <person name="Liu S."/>
            <person name="Liu Y."/>
        </authorList>
    </citation>
    <scope>NUCLEOTIDE SEQUENCE</scope>
    <source>
        <strain evidence="1">ZJU_SS_LIU_2023</strain>
    </source>
</reference>
<gene>
    <name evidence="1" type="ORF">QAD02_003592</name>
</gene>
<evidence type="ECO:0000313" key="1">
    <source>
        <dbReference type="EMBL" id="KAJ8672333.1"/>
    </source>
</evidence>
<evidence type="ECO:0000313" key="2">
    <source>
        <dbReference type="Proteomes" id="UP001239111"/>
    </source>
</evidence>
<protein>
    <submittedName>
        <fullName evidence="1">Uncharacterized protein</fullName>
    </submittedName>
</protein>
<keyword evidence="2" id="KW-1185">Reference proteome</keyword>